<dbReference type="GO" id="GO:0008233">
    <property type="term" value="F:peptidase activity"/>
    <property type="evidence" value="ECO:0007669"/>
    <property type="project" value="UniProtKB-KW"/>
</dbReference>
<protein>
    <submittedName>
        <fullName evidence="3">ATP-dependent protease ClpP, protease subunit</fullName>
    </submittedName>
</protein>
<feature type="coiled-coil region" evidence="1">
    <location>
        <begin position="251"/>
        <end position="278"/>
    </location>
</feature>
<dbReference type="Pfam" id="PF00574">
    <property type="entry name" value="CLP_protease"/>
    <property type="match status" value="1"/>
</dbReference>
<keyword evidence="3" id="KW-0645">Protease</keyword>
<dbReference type="GO" id="GO:0006508">
    <property type="term" value="P:proteolysis"/>
    <property type="evidence" value="ECO:0007669"/>
    <property type="project" value="UniProtKB-KW"/>
</dbReference>
<evidence type="ECO:0000313" key="4">
    <source>
        <dbReference type="Proteomes" id="UP000184418"/>
    </source>
</evidence>
<feature type="region of interest" description="Disordered" evidence="2">
    <location>
        <begin position="328"/>
        <end position="347"/>
    </location>
</feature>
<name>A0A1M6LX97_9BACT</name>
<dbReference type="OrthoDB" id="1408931at2"/>
<keyword evidence="4" id="KW-1185">Reference proteome</keyword>
<evidence type="ECO:0000256" key="2">
    <source>
        <dbReference type="SAM" id="MobiDB-lite"/>
    </source>
</evidence>
<accession>A0A1M6LX97</accession>
<dbReference type="RefSeq" id="WP_073112276.1">
    <property type="nucleotide sequence ID" value="NZ_FQYN01000010.1"/>
</dbReference>
<dbReference type="Proteomes" id="UP000184418">
    <property type="component" value="Unassembled WGS sequence"/>
</dbReference>
<dbReference type="STRING" id="1121955.SAMN02745146_0089"/>
<dbReference type="Gene3D" id="3.90.226.10">
    <property type="entry name" value="2-enoyl-CoA Hydratase, Chain A, domain 1"/>
    <property type="match status" value="1"/>
</dbReference>
<feature type="compositionally biased region" description="Polar residues" evidence="2">
    <location>
        <begin position="328"/>
        <end position="340"/>
    </location>
</feature>
<sequence length="387" mass="41451">MAGIKSIIAGYNVTNQGGGVAEISITGKIDWWSNNSVDFTQQLALLRASGVTELRGYICTPGGSLYDANEIYNQLVAFPGRKTCVLGALVASAGTTIACAFTDGIEMAANGQYMIHDPCVYVEGGERELKAALQMYYNIRKAAIDIYVKRTGLEADEVSEMMAATTWMNAETAKEKGFVTGTTGAEDALPTNMAQAFTSYNYKNVPAALNQVVMAHSLTIPTTSSTMNKNTIIASMGLSANATDAEVETAIAQMSAAKIKAENDLKEEREKGKKEKAEMLVDAGIAAKKIPAGQRDAFVTNAVMNYDAVKAMLDIMPGVAPITNQLQPDTDTTKATNAAGNSAADDRSNWTITDYMEKDGAALAVMAEKQPEKYQALAKTYQYKPKN</sequence>
<dbReference type="InterPro" id="IPR029045">
    <property type="entry name" value="ClpP/crotonase-like_dom_sf"/>
</dbReference>
<evidence type="ECO:0000256" key="1">
    <source>
        <dbReference type="SAM" id="Coils"/>
    </source>
</evidence>
<dbReference type="EMBL" id="FQYN01000010">
    <property type="protein sequence ID" value="SHJ75806.1"/>
    <property type="molecule type" value="Genomic_DNA"/>
</dbReference>
<evidence type="ECO:0000313" key="3">
    <source>
        <dbReference type="EMBL" id="SHJ75806.1"/>
    </source>
</evidence>
<organism evidence="3 4">
    <name type="scientific">Hymenobacter daecheongensis DSM 21074</name>
    <dbReference type="NCBI Taxonomy" id="1121955"/>
    <lineage>
        <taxon>Bacteria</taxon>
        <taxon>Pseudomonadati</taxon>
        <taxon>Bacteroidota</taxon>
        <taxon>Cytophagia</taxon>
        <taxon>Cytophagales</taxon>
        <taxon>Hymenobacteraceae</taxon>
        <taxon>Hymenobacter</taxon>
    </lineage>
</organism>
<dbReference type="InterPro" id="IPR023562">
    <property type="entry name" value="ClpP/TepA"/>
</dbReference>
<dbReference type="SUPFAM" id="SSF52096">
    <property type="entry name" value="ClpP/crotonase"/>
    <property type="match status" value="1"/>
</dbReference>
<keyword evidence="1" id="KW-0175">Coiled coil</keyword>
<keyword evidence="3" id="KW-0378">Hydrolase</keyword>
<proteinExistence type="predicted"/>
<gene>
    <name evidence="3" type="ORF">SAMN02745146_0089</name>
</gene>
<dbReference type="CDD" id="cd07016">
    <property type="entry name" value="S14_ClpP_1"/>
    <property type="match status" value="1"/>
</dbReference>
<dbReference type="AlphaFoldDB" id="A0A1M6LX97"/>
<reference evidence="3 4" key="1">
    <citation type="submission" date="2016-11" db="EMBL/GenBank/DDBJ databases">
        <authorList>
            <person name="Jaros S."/>
            <person name="Januszkiewicz K."/>
            <person name="Wedrychowicz H."/>
        </authorList>
    </citation>
    <scope>NUCLEOTIDE SEQUENCE [LARGE SCALE GENOMIC DNA]</scope>
    <source>
        <strain evidence="3 4">DSM 21074</strain>
    </source>
</reference>